<sequence length="1172" mass="123355">MTGEALLEGATDHGGISVSLESTTLTTVTDAEGQFSLEDVTPGTHTVVARRSGYGDVRQSVEVRAGETASVTLELQRSRTELEGSVDLEGSEDVSGVTVSVVESGATTTTDAQGLFRFSGLPAGTYTLEFQKEGYVSAQLTETVEAGDHHFVSVTLLRERGVVTGVLQLEGSDDPSGVLITLVGANASTTTDAQGHFRFEGVPTGTYTVLAQRNLYLDAEQTVEVRANQESAVTLTMSLGRGDVSGTVQLSDGASPEGVTLTLVRSGATTTTDAQGRFSFTNLPQGDDTLRAQKEGYATAEQPVSVRHAAPATLSFTLTRTQGRVAGVIQLEGASDHSGATVTMTASGATATTDAQGRYAFENVPVGTHALVIQRDLYAQVQRSAVVSAGATATVSVTLARLRGNLQGNIRLTGAIQHAGTTVTLDEAGLTSTTDAQGRYTFSNVPTGTYTLTARRNAYTQVQRTVEVRAGVTLSVSFNLEPLYGQLAGTIQLQGASNHAGITVTLDEAGLTSTTNAQGQYAFNNVTPGTYTLTARRNFYAQVQRTVEIQVGVTPAVSFTLEHLYGQLAGVIQLEGGGAPGDILVTLTGTSLSATTDAQGQFSFGRIPAGPYTLNAQKQDFSSVQQAVEVRPDEQTSVDLTLRFARGSIAGTVALDDGAFPSGITVSVAELGRTLTTDGAGRFTLNDLIPGTYSLEFQRAGYLRHEQAVEVRSEQSTSLSVTLRRERGTVEGTVRLEGEALHSGATVFLSGLSGQTTTNDQGRFFFENVPVGTYTVTARRSNYTRAQAQVVVRLNETASADLSLNRLGAPVFTAPKLAVQRGHLRLEGAHFGQERGDVRISIGGVDVQEYLGWSDTEVVVRVPGHLAPGVHELAMVTGVDWRPTVTASLRVLRQRTLAYDTHWGIGVLPDNTVTVWGSTSSFGFSLIPEDLSDVVSVGTGLLFAVALQADGTVVKWGTMDQAPVPAGLRDVVDISAYGTLLLALKSDGTVVRIIREGASEAWNVPEGLQDVVAVSAGYHNALVLKADGTVVIWGGADSGMLDVPEGLNDVVAISLTDSSALALRADGTAAVWGFGASYHNLASTPDLSDVVQIAQGDRHYMALRSNGTVIAWGNNEHGQAAPPANLTDAAAVAGWAWDKSIALRQNGTLATWGTFQSWNRPPAGLVLRVPAR</sequence>
<dbReference type="InterPro" id="IPR013784">
    <property type="entry name" value="Carb-bd-like_fold"/>
</dbReference>
<evidence type="ECO:0000256" key="1">
    <source>
        <dbReference type="ARBA" id="ARBA00022729"/>
    </source>
</evidence>
<keyword evidence="4" id="KW-1185">Reference proteome</keyword>
<dbReference type="AlphaFoldDB" id="A0A0H4WQM6"/>
<feature type="domain" description="GOLD" evidence="2">
    <location>
        <begin position="374"/>
        <end position="482"/>
    </location>
</feature>
<dbReference type="STRING" id="1297742.A176_000542"/>
<name>A0A0H4WQM6_9BACT</name>
<dbReference type="Pfam" id="PF13620">
    <property type="entry name" value="CarboxypepD_reg"/>
    <property type="match status" value="10"/>
</dbReference>
<dbReference type="SUPFAM" id="SSF49452">
    <property type="entry name" value="Starch-binding domain-like"/>
    <property type="match status" value="10"/>
</dbReference>
<dbReference type="PANTHER" id="PTHR23303:SF14">
    <property type="entry name" value="BOS COMPLEX SUBUNIT NOMO1-RELATED"/>
    <property type="match status" value="1"/>
</dbReference>
<evidence type="ECO:0000259" key="2">
    <source>
        <dbReference type="PROSITE" id="PS50866"/>
    </source>
</evidence>
<dbReference type="Gene3D" id="2.130.10.30">
    <property type="entry name" value="Regulator of chromosome condensation 1/beta-lactamase-inhibitor protein II"/>
    <property type="match status" value="2"/>
</dbReference>
<protein>
    <submittedName>
        <fullName evidence="3">Regulator of chromosome condensation, RCC1</fullName>
    </submittedName>
</protein>
<dbReference type="InterPro" id="IPR009091">
    <property type="entry name" value="RCC1/BLIP-II"/>
</dbReference>
<dbReference type="KEGG" id="mym:A176_000542"/>
<organism evidence="3 4">
    <name type="scientific">Pseudomyxococcus hansupus</name>
    <dbReference type="NCBI Taxonomy" id="1297742"/>
    <lineage>
        <taxon>Bacteria</taxon>
        <taxon>Pseudomonadati</taxon>
        <taxon>Myxococcota</taxon>
        <taxon>Myxococcia</taxon>
        <taxon>Myxococcales</taxon>
        <taxon>Cystobacterineae</taxon>
        <taxon>Myxococcaceae</taxon>
        <taxon>Pseudomyxococcus</taxon>
    </lineage>
</organism>
<gene>
    <name evidence="3" type="ORF">A176_000542</name>
</gene>
<dbReference type="InterPro" id="IPR009038">
    <property type="entry name" value="GOLD_dom"/>
</dbReference>
<reference evidence="3 4" key="1">
    <citation type="journal article" date="2016" name="PLoS ONE">
        <title>Complete Genome Sequence and Comparative Genomics of a Novel Myxobacterium Myxococcus hansupus.</title>
        <authorList>
            <person name="Sharma G."/>
            <person name="Narwani T."/>
            <person name="Subramanian S."/>
        </authorList>
    </citation>
    <scope>NUCLEOTIDE SEQUENCE [LARGE SCALE GENOMIC DNA]</scope>
    <source>
        <strain evidence="4">mixupus</strain>
    </source>
</reference>
<dbReference type="Pfam" id="PF13540">
    <property type="entry name" value="RCC1_2"/>
    <property type="match status" value="1"/>
</dbReference>
<dbReference type="InterPro" id="IPR013783">
    <property type="entry name" value="Ig-like_fold"/>
</dbReference>
<dbReference type="PANTHER" id="PTHR23303">
    <property type="entry name" value="CARBOXYPEPTIDASE REGULATORY REGION-CONTAINING"/>
    <property type="match status" value="1"/>
</dbReference>
<dbReference type="PROSITE" id="PS50866">
    <property type="entry name" value="GOLD"/>
    <property type="match status" value="1"/>
</dbReference>
<dbReference type="Gene3D" id="2.60.40.10">
    <property type="entry name" value="Immunoglobulins"/>
    <property type="match status" value="1"/>
</dbReference>
<dbReference type="eggNOG" id="COG5184">
    <property type="taxonomic scope" value="Bacteria"/>
</dbReference>
<dbReference type="EMBL" id="CP012109">
    <property type="protein sequence ID" value="AKQ63630.1"/>
    <property type="molecule type" value="Genomic_DNA"/>
</dbReference>
<dbReference type="eggNOG" id="COG4932">
    <property type="taxonomic scope" value="Bacteria"/>
</dbReference>
<dbReference type="Proteomes" id="UP000009026">
    <property type="component" value="Chromosome"/>
</dbReference>
<accession>A0A0H4WQM6</accession>
<dbReference type="Gene3D" id="2.60.40.1120">
    <property type="entry name" value="Carboxypeptidase-like, regulatory domain"/>
    <property type="match status" value="10"/>
</dbReference>
<dbReference type="InterPro" id="IPR051417">
    <property type="entry name" value="SDr/BOS_complex"/>
</dbReference>
<dbReference type="GO" id="GO:0030246">
    <property type="term" value="F:carbohydrate binding"/>
    <property type="evidence" value="ECO:0007669"/>
    <property type="project" value="InterPro"/>
</dbReference>
<dbReference type="SUPFAM" id="SSF50985">
    <property type="entry name" value="RCC1/BLIP-II"/>
    <property type="match status" value="1"/>
</dbReference>
<evidence type="ECO:0000313" key="4">
    <source>
        <dbReference type="Proteomes" id="UP000009026"/>
    </source>
</evidence>
<proteinExistence type="predicted"/>
<evidence type="ECO:0000313" key="3">
    <source>
        <dbReference type="EMBL" id="AKQ63630.1"/>
    </source>
</evidence>
<dbReference type="PATRIC" id="fig|1297742.4.peg.551"/>
<keyword evidence="1" id="KW-0732">Signal</keyword>